<evidence type="ECO:0000256" key="3">
    <source>
        <dbReference type="ARBA" id="ARBA00023180"/>
    </source>
</evidence>
<dbReference type="InterPro" id="IPR037524">
    <property type="entry name" value="PA14/GLEYA"/>
</dbReference>
<comment type="similarity">
    <text evidence="1">Belongs to the prespore-cell-inducing factor family.</text>
</comment>
<dbReference type="EMBL" id="CP000155">
    <property type="protein sequence ID" value="ABC33469.1"/>
    <property type="molecule type" value="Genomic_DNA"/>
</dbReference>
<dbReference type="PANTHER" id="PTHR31137">
    <property type="entry name" value="PROTEIN PSIB-RELATED-RELATED"/>
    <property type="match status" value="1"/>
</dbReference>
<dbReference type="NCBIfam" id="TIGR02148">
    <property type="entry name" value="Fibro_Slime"/>
    <property type="match status" value="1"/>
</dbReference>
<name>Q2S7A5_HAHCH</name>
<dbReference type="PROSITE" id="PS51820">
    <property type="entry name" value="PA14"/>
    <property type="match status" value="1"/>
</dbReference>
<feature type="chain" id="PRO_5004215417" description="PA14 domain-containing protein" evidence="4">
    <location>
        <begin position="25"/>
        <end position="257"/>
    </location>
</feature>
<dbReference type="AlphaFoldDB" id="Q2S7A5"/>
<keyword evidence="7" id="KW-1185">Reference proteome</keyword>
<dbReference type="GO" id="GO:0005576">
    <property type="term" value="C:extracellular region"/>
    <property type="evidence" value="ECO:0007669"/>
    <property type="project" value="TreeGrafter"/>
</dbReference>
<feature type="domain" description="PA14" evidence="5">
    <location>
        <begin position="69"/>
        <end position="231"/>
    </location>
</feature>
<gene>
    <name evidence="6" type="ordered locus">HCH_06849</name>
</gene>
<dbReference type="KEGG" id="hch:HCH_06849"/>
<accession>Q2S7A5</accession>
<dbReference type="HOGENOM" id="CLU_082720_0_0_6"/>
<keyword evidence="2 4" id="KW-0732">Signal</keyword>
<sequence length="257" mass="27049">MTRRFPSKLVLCAVALGLSGAAQAYMLTGTIYDHVIADADFEDSISGLATGMVSSTLGADGLPDYIGAGGYGGVASAASFDHWWTDSHGSKAVSLELADIGGGLFSYSDSSFFPIDGELAGNEGLSHNYHFAMHLKGTTTFKSTDSFSFTGDDDLWVYVDGKLMMDLGGVHGPVGSSFSGADLLAMGLLEDVVYDLDIFFAERHTSLSNFHVTTSLRIEPPPPPPPVPEPGVLLLLAMGLAGLTLRGGRLHPVETEL</sequence>
<reference evidence="6 7" key="1">
    <citation type="journal article" date="2005" name="Nucleic Acids Res.">
        <title>Genomic blueprint of Hahella chejuensis, a marine microbe producing an algicidal agent.</title>
        <authorList>
            <person name="Jeong H."/>
            <person name="Yim J.H."/>
            <person name="Lee C."/>
            <person name="Choi S.-H."/>
            <person name="Park Y.K."/>
            <person name="Yoon S.H."/>
            <person name="Hur C.-G."/>
            <person name="Kang H.-Y."/>
            <person name="Kim D."/>
            <person name="Lee H.H."/>
            <person name="Park K.H."/>
            <person name="Park S.-H."/>
            <person name="Park H.-S."/>
            <person name="Lee H.K."/>
            <person name="Oh T.K."/>
            <person name="Kim J.F."/>
        </authorList>
    </citation>
    <scope>NUCLEOTIDE SEQUENCE [LARGE SCALE GENOMIC DNA]</scope>
    <source>
        <strain evidence="6 7">KCTC 2396</strain>
    </source>
</reference>
<dbReference type="OrthoDB" id="9758386at2"/>
<proteinExistence type="inferred from homology"/>
<dbReference type="Pfam" id="PF07691">
    <property type="entry name" value="PA14"/>
    <property type="match status" value="1"/>
</dbReference>
<dbReference type="eggNOG" id="COG0823">
    <property type="taxonomic scope" value="Bacteria"/>
</dbReference>
<feature type="signal peptide" evidence="4">
    <location>
        <begin position="1"/>
        <end position="24"/>
    </location>
</feature>
<protein>
    <recommendedName>
        <fullName evidence="5">PA14 domain-containing protein</fullName>
    </recommendedName>
</protein>
<dbReference type="Proteomes" id="UP000000238">
    <property type="component" value="Chromosome"/>
</dbReference>
<evidence type="ECO:0000313" key="6">
    <source>
        <dbReference type="EMBL" id="ABC33469.1"/>
    </source>
</evidence>
<evidence type="ECO:0000256" key="1">
    <source>
        <dbReference type="ARBA" id="ARBA00008709"/>
    </source>
</evidence>
<evidence type="ECO:0000256" key="2">
    <source>
        <dbReference type="ARBA" id="ARBA00022729"/>
    </source>
</evidence>
<organism evidence="6 7">
    <name type="scientific">Hahella chejuensis (strain KCTC 2396)</name>
    <dbReference type="NCBI Taxonomy" id="349521"/>
    <lineage>
        <taxon>Bacteria</taxon>
        <taxon>Pseudomonadati</taxon>
        <taxon>Pseudomonadota</taxon>
        <taxon>Gammaproteobacteria</taxon>
        <taxon>Oceanospirillales</taxon>
        <taxon>Hahellaceae</taxon>
        <taxon>Hahella</taxon>
    </lineage>
</organism>
<dbReference type="PANTHER" id="PTHR31137:SF5">
    <property type="entry name" value="PROTEIN PSIQ-RELATED"/>
    <property type="match status" value="1"/>
</dbReference>
<dbReference type="InterPro" id="IPR011658">
    <property type="entry name" value="PA14_dom"/>
</dbReference>
<dbReference type="InterPro" id="IPR011874">
    <property type="entry name" value="Fibro_Slime"/>
</dbReference>
<dbReference type="RefSeq" id="WP_011400519.1">
    <property type="nucleotide sequence ID" value="NC_007645.1"/>
</dbReference>
<dbReference type="InterPro" id="IPR051154">
    <property type="entry name" value="Prespore-cell_inducing_factor"/>
</dbReference>
<evidence type="ECO:0000259" key="5">
    <source>
        <dbReference type="PROSITE" id="PS51820"/>
    </source>
</evidence>
<evidence type="ECO:0000256" key="4">
    <source>
        <dbReference type="SAM" id="SignalP"/>
    </source>
</evidence>
<dbReference type="STRING" id="349521.HCH_06849"/>
<evidence type="ECO:0000313" key="7">
    <source>
        <dbReference type="Proteomes" id="UP000000238"/>
    </source>
</evidence>
<keyword evidence="3" id="KW-0325">Glycoprotein</keyword>